<evidence type="ECO:0000313" key="1">
    <source>
        <dbReference type="EMBL" id="OGF27719.1"/>
    </source>
</evidence>
<protein>
    <recommendedName>
        <fullName evidence="3">Protein kinase domain-containing protein</fullName>
    </recommendedName>
</protein>
<sequence>MSEKILKELGFDECVCELPSGFHASVTLVNAQSCQKVVKIISKSCLDEEAAALELQKDIIAYYDELKKINIPTPENDIRIIRNDRGYDLVIISPFCGFNLSETIKHGSEAESLEAASSILSVIGKFFTNRICEKSFELICGLDPKPDNFTRDQKGNVHYIDLMPPRCRKNGRALVEFPAPRSKKGYDLAYFRHFDARGIILVFRTQLCRLRPSLRPQILGLLYAFYEKTLGPECVEYFESFAGNIFNRADRSQRQKIIAEIKEDDMYLFRDIATQLSFENPDRCGKKWLEEIFHLTHFYDDVPAFENARKIKQMLKSV</sequence>
<accession>A0A1F5SM39</accession>
<comment type="caution">
    <text evidence="1">The sequence shown here is derived from an EMBL/GenBank/DDBJ whole genome shotgun (WGS) entry which is preliminary data.</text>
</comment>
<evidence type="ECO:0000313" key="2">
    <source>
        <dbReference type="Proteomes" id="UP000178367"/>
    </source>
</evidence>
<evidence type="ECO:0008006" key="3">
    <source>
        <dbReference type="Google" id="ProtNLM"/>
    </source>
</evidence>
<dbReference type="EMBL" id="MFGB01000006">
    <property type="protein sequence ID" value="OGF27719.1"/>
    <property type="molecule type" value="Genomic_DNA"/>
</dbReference>
<dbReference type="AlphaFoldDB" id="A0A1F5SM39"/>
<dbReference type="Proteomes" id="UP000178367">
    <property type="component" value="Unassembled WGS sequence"/>
</dbReference>
<name>A0A1F5SM39_9BACT</name>
<gene>
    <name evidence="1" type="ORF">A2227_04040</name>
</gene>
<reference evidence="1 2" key="1">
    <citation type="journal article" date="2016" name="Nat. Commun.">
        <title>Thousands of microbial genomes shed light on interconnected biogeochemical processes in an aquifer system.</title>
        <authorList>
            <person name="Anantharaman K."/>
            <person name="Brown C.T."/>
            <person name="Hug L.A."/>
            <person name="Sharon I."/>
            <person name="Castelle C.J."/>
            <person name="Probst A.J."/>
            <person name="Thomas B.C."/>
            <person name="Singh A."/>
            <person name="Wilkins M.J."/>
            <person name="Karaoz U."/>
            <person name="Brodie E.L."/>
            <person name="Williams K.H."/>
            <person name="Hubbard S.S."/>
            <person name="Banfield J.F."/>
        </authorList>
    </citation>
    <scope>NUCLEOTIDE SEQUENCE [LARGE SCALE GENOMIC DNA]</scope>
</reference>
<proteinExistence type="predicted"/>
<organism evidence="1 2">
    <name type="scientific">Candidatus Falkowbacteria bacterium RIFOXYA2_FULL_47_19</name>
    <dbReference type="NCBI Taxonomy" id="1797994"/>
    <lineage>
        <taxon>Bacteria</taxon>
        <taxon>Candidatus Falkowiibacteriota</taxon>
    </lineage>
</organism>